<evidence type="ECO:0000313" key="2">
    <source>
        <dbReference type="Proteomes" id="UP000009138"/>
    </source>
</evidence>
<sequence>MTVIQYSLKDCKRWRALECGSTLLPMVYEERRQLIQVYEVFAFIYLDLLEQRKVFERLEDEHLGYVDVDAND</sequence>
<accession>I1C469</accession>
<dbReference type="OrthoDB" id="2240336at2759"/>
<evidence type="ECO:0000313" key="1">
    <source>
        <dbReference type="EMBL" id="EIE83249.1"/>
    </source>
</evidence>
<organism evidence="1 2">
    <name type="scientific">Rhizopus delemar (strain RA 99-880 / ATCC MYA-4621 / FGSC 9543 / NRRL 43880)</name>
    <name type="common">Mucormycosis agent</name>
    <name type="synonym">Rhizopus arrhizus var. delemar</name>
    <dbReference type="NCBI Taxonomy" id="246409"/>
    <lineage>
        <taxon>Eukaryota</taxon>
        <taxon>Fungi</taxon>
        <taxon>Fungi incertae sedis</taxon>
        <taxon>Mucoromycota</taxon>
        <taxon>Mucoromycotina</taxon>
        <taxon>Mucoromycetes</taxon>
        <taxon>Mucorales</taxon>
        <taxon>Mucorineae</taxon>
        <taxon>Rhizopodaceae</taxon>
        <taxon>Rhizopus</taxon>
    </lineage>
</organism>
<dbReference type="VEuPathDB" id="FungiDB:RO3G_07954"/>
<dbReference type="RefSeq" id="XP_067518645.1">
    <property type="nucleotide sequence ID" value="XM_067662544.1"/>
</dbReference>
<dbReference type="AlphaFoldDB" id="I1C469"/>
<dbReference type="GeneID" id="93614925"/>
<name>I1C469_RHIO9</name>
<reference evidence="1 2" key="1">
    <citation type="journal article" date="2009" name="PLoS Genet.">
        <title>Genomic analysis of the basal lineage fungus Rhizopus oryzae reveals a whole-genome duplication.</title>
        <authorList>
            <person name="Ma L.-J."/>
            <person name="Ibrahim A.S."/>
            <person name="Skory C."/>
            <person name="Grabherr M.G."/>
            <person name="Burger G."/>
            <person name="Butler M."/>
            <person name="Elias M."/>
            <person name="Idnurm A."/>
            <person name="Lang B.F."/>
            <person name="Sone T."/>
            <person name="Abe A."/>
            <person name="Calvo S.E."/>
            <person name="Corrochano L.M."/>
            <person name="Engels R."/>
            <person name="Fu J."/>
            <person name="Hansberg W."/>
            <person name="Kim J.-M."/>
            <person name="Kodira C.D."/>
            <person name="Koehrsen M.J."/>
            <person name="Liu B."/>
            <person name="Miranda-Saavedra D."/>
            <person name="O'Leary S."/>
            <person name="Ortiz-Castellanos L."/>
            <person name="Poulter R."/>
            <person name="Rodriguez-Romero J."/>
            <person name="Ruiz-Herrera J."/>
            <person name="Shen Y.-Q."/>
            <person name="Zeng Q."/>
            <person name="Galagan J."/>
            <person name="Birren B.W."/>
            <person name="Cuomo C.A."/>
            <person name="Wickes B.L."/>
        </authorList>
    </citation>
    <scope>NUCLEOTIDE SEQUENCE [LARGE SCALE GENOMIC DNA]</scope>
    <source>
        <strain evidence="2">RA 99-880 / ATCC MYA-4621 / FGSC 9543 / NRRL 43880</strain>
    </source>
</reference>
<keyword evidence="2" id="KW-1185">Reference proteome</keyword>
<protein>
    <submittedName>
        <fullName evidence="1">Uncharacterized protein</fullName>
    </submittedName>
</protein>
<dbReference type="InParanoid" id="I1C469"/>
<dbReference type="Proteomes" id="UP000009138">
    <property type="component" value="Unassembled WGS sequence"/>
</dbReference>
<dbReference type="EMBL" id="CH476736">
    <property type="protein sequence ID" value="EIE83249.1"/>
    <property type="molecule type" value="Genomic_DNA"/>
</dbReference>
<dbReference type="OMA" id="VSPSQWQ"/>
<gene>
    <name evidence="1" type="ORF">RO3G_07954</name>
</gene>
<proteinExistence type="predicted"/>